<protein>
    <submittedName>
        <fullName evidence="1">Carbon-phosphorus lyase subunit PhnH</fullName>
    </submittedName>
</protein>
<sequence length="205" mass="21450">MVEVQDANAVYAGAFDNPVFQSQAVFRALMDGMARPGTVVAIDASAVPPEPMGRGAGAIALTLCDTDTPAWLTQTQAQSAVPAWLAFHTGAPVTDVKPEARFAFVEAGAMVPGFNQFALGTQDYPDRSTTLVIEIAALSGGPAMIGAGPGIKGEVEISPVGLPDIFLTLWNENRSVFPRGVDLVLVAGDAALCLPRTVKLRRKEA</sequence>
<keyword evidence="2" id="KW-1185">Reference proteome</keyword>
<evidence type="ECO:0000313" key="2">
    <source>
        <dbReference type="Proteomes" id="UP000182661"/>
    </source>
</evidence>
<dbReference type="Gene3D" id="3.40.50.11310">
    <property type="entry name" value="Bacterial phosphonate metabolism protein PhnH"/>
    <property type="match status" value="1"/>
</dbReference>
<dbReference type="NCBIfam" id="TIGR03292">
    <property type="entry name" value="PhnH_redo"/>
    <property type="match status" value="1"/>
</dbReference>
<dbReference type="GO" id="GO:0016829">
    <property type="term" value="F:lyase activity"/>
    <property type="evidence" value="ECO:0007669"/>
    <property type="project" value="UniProtKB-KW"/>
</dbReference>
<dbReference type="SUPFAM" id="SSF159709">
    <property type="entry name" value="PhnH-like"/>
    <property type="match status" value="1"/>
</dbReference>
<dbReference type="AlphaFoldDB" id="A0A657LN00"/>
<dbReference type="OrthoDB" id="9814509at2"/>
<keyword evidence="1" id="KW-0456">Lyase</keyword>
<dbReference type="InterPro" id="IPR038058">
    <property type="entry name" value="PhnH-like_sp"/>
</dbReference>
<dbReference type="Pfam" id="PF05845">
    <property type="entry name" value="PhnH"/>
    <property type="match status" value="1"/>
</dbReference>
<accession>A0A657LN00</accession>
<dbReference type="RefSeq" id="WP_071835351.1">
    <property type="nucleotide sequence ID" value="NZ_LSRP01000129.1"/>
</dbReference>
<dbReference type="PIRSF" id="PIRSF020680">
    <property type="entry name" value="PhnH"/>
    <property type="match status" value="1"/>
</dbReference>
<gene>
    <name evidence="1" type="ORF">AX760_07310</name>
</gene>
<reference evidence="1 2" key="1">
    <citation type="submission" date="2016-02" db="EMBL/GenBank/DDBJ databases">
        <title>Genome sequencing of a beta-galactosidase producing bacteria Rhizobium sp. 59.</title>
        <authorList>
            <person name="Wang D."/>
            <person name="Kot W."/>
            <person name="Qin Y."/>
            <person name="Hansen L."/>
            <person name="Naqvi K."/>
            <person name="Rensing C."/>
        </authorList>
    </citation>
    <scope>NUCLEOTIDE SEQUENCE [LARGE SCALE GENOMIC DNA]</scope>
    <source>
        <strain evidence="1 2">59</strain>
    </source>
</reference>
<dbReference type="Proteomes" id="UP000182661">
    <property type="component" value="Unassembled WGS sequence"/>
</dbReference>
<organism evidence="1 2">
    <name type="scientific">Pararhizobium antarcticum</name>
    <dbReference type="NCBI Taxonomy" id="1798805"/>
    <lineage>
        <taxon>Bacteria</taxon>
        <taxon>Pseudomonadati</taxon>
        <taxon>Pseudomonadota</taxon>
        <taxon>Alphaproteobacteria</taxon>
        <taxon>Hyphomicrobiales</taxon>
        <taxon>Rhizobiaceae</taxon>
        <taxon>Rhizobium/Agrobacterium group</taxon>
        <taxon>Pararhizobium</taxon>
    </lineage>
</organism>
<dbReference type="InterPro" id="IPR008772">
    <property type="entry name" value="Phosphonate_metab_PhnH"/>
</dbReference>
<evidence type="ECO:0000313" key="1">
    <source>
        <dbReference type="EMBL" id="OJF91319.1"/>
    </source>
</evidence>
<dbReference type="GO" id="GO:0019634">
    <property type="term" value="P:organic phosphonate metabolic process"/>
    <property type="evidence" value="ECO:0007669"/>
    <property type="project" value="InterPro"/>
</dbReference>
<name>A0A657LN00_9HYPH</name>
<dbReference type="EMBL" id="LSRP01000129">
    <property type="protein sequence ID" value="OJF91319.1"/>
    <property type="molecule type" value="Genomic_DNA"/>
</dbReference>
<proteinExistence type="predicted"/>
<comment type="caution">
    <text evidence="1">The sequence shown here is derived from an EMBL/GenBank/DDBJ whole genome shotgun (WGS) entry which is preliminary data.</text>
</comment>